<feature type="region of interest" description="Disordered" evidence="1">
    <location>
        <begin position="48"/>
        <end position="73"/>
    </location>
</feature>
<keyword evidence="3" id="KW-1185">Reference proteome</keyword>
<feature type="compositionally biased region" description="Polar residues" evidence="1">
    <location>
        <begin position="54"/>
        <end position="68"/>
    </location>
</feature>
<sequence>MFHTGAPIGTVTVSAAEVSHAVTSTAASVGPYRLCRAAPHNRRNVSAVVGGNASPLQNTRRSPAQSSGRAADRNVASIDGTKCTVVTCSAAMVRDR</sequence>
<evidence type="ECO:0000313" key="3">
    <source>
        <dbReference type="Proteomes" id="UP001501183"/>
    </source>
</evidence>
<dbReference type="EMBL" id="BAABFB010000072">
    <property type="protein sequence ID" value="GAA4488620.1"/>
    <property type="molecule type" value="Genomic_DNA"/>
</dbReference>
<evidence type="ECO:0000313" key="2">
    <source>
        <dbReference type="EMBL" id="GAA4488620.1"/>
    </source>
</evidence>
<comment type="caution">
    <text evidence="2">The sequence shown here is derived from an EMBL/GenBank/DDBJ whole genome shotgun (WGS) entry which is preliminary data.</text>
</comment>
<dbReference type="Proteomes" id="UP001501183">
    <property type="component" value="Unassembled WGS sequence"/>
</dbReference>
<proteinExistence type="predicted"/>
<name>A0ABP8PN23_9NOCA</name>
<accession>A0ABP8PN23</accession>
<organism evidence="2 3">
    <name type="scientific">Rhodococcus olei</name>
    <dbReference type="NCBI Taxonomy" id="2161675"/>
    <lineage>
        <taxon>Bacteria</taxon>
        <taxon>Bacillati</taxon>
        <taxon>Actinomycetota</taxon>
        <taxon>Actinomycetes</taxon>
        <taxon>Mycobacteriales</taxon>
        <taxon>Nocardiaceae</taxon>
        <taxon>Rhodococcus</taxon>
    </lineage>
</organism>
<gene>
    <name evidence="2" type="ORF">GCM10023094_48820</name>
</gene>
<reference evidence="3" key="1">
    <citation type="journal article" date="2019" name="Int. J. Syst. Evol. Microbiol.">
        <title>The Global Catalogue of Microorganisms (GCM) 10K type strain sequencing project: providing services to taxonomists for standard genome sequencing and annotation.</title>
        <authorList>
            <consortium name="The Broad Institute Genomics Platform"/>
            <consortium name="The Broad Institute Genome Sequencing Center for Infectious Disease"/>
            <person name="Wu L."/>
            <person name="Ma J."/>
        </authorList>
    </citation>
    <scope>NUCLEOTIDE SEQUENCE [LARGE SCALE GENOMIC DNA]</scope>
    <source>
        <strain evidence="3">JCM 32206</strain>
    </source>
</reference>
<protein>
    <submittedName>
        <fullName evidence="2">Uncharacterized protein</fullName>
    </submittedName>
</protein>
<evidence type="ECO:0000256" key="1">
    <source>
        <dbReference type="SAM" id="MobiDB-lite"/>
    </source>
</evidence>